<dbReference type="AlphaFoldDB" id="A0A9P5PK40"/>
<keyword evidence="2" id="KW-1185">Reference proteome</keyword>
<sequence length="61" mass="6549">MRSQPEVPHPHPHALTLTVLPTLIHMAASQGESGILSCIGYGQLIPPPHTATSRQHPNQVP</sequence>
<comment type="caution">
    <text evidence="1">The sequence shown here is derived from an EMBL/GenBank/DDBJ whole genome shotgun (WGS) entry which is preliminary data.</text>
</comment>
<evidence type="ECO:0000313" key="1">
    <source>
        <dbReference type="EMBL" id="KAF9063455.1"/>
    </source>
</evidence>
<reference evidence="1" key="1">
    <citation type="submission" date="2020-11" db="EMBL/GenBank/DDBJ databases">
        <authorList>
            <consortium name="DOE Joint Genome Institute"/>
            <person name="Ahrendt S."/>
            <person name="Riley R."/>
            <person name="Andreopoulos W."/>
            <person name="Labutti K."/>
            <person name="Pangilinan J."/>
            <person name="Ruiz-Duenas F.J."/>
            <person name="Barrasa J.M."/>
            <person name="Sanchez-Garcia M."/>
            <person name="Camarero S."/>
            <person name="Miyauchi S."/>
            <person name="Serrano A."/>
            <person name="Linde D."/>
            <person name="Babiker R."/>
            <person name="Drula E."/>
            <person name="Ayuso-Fernandez I."/>
            <person name="Pacheco R."/>
            <person name="Padilla G."/>
            <person name="Ferreira P."/>
            <person name="Barriuso J."/>
            <person name="Kellner H."/>
            <person name="Castanera R."/>
            <person name="Alfaro M."/>
            <person name="Ramirez L."/>
            <person name="Pisabarro A.G."/>
            <person name="Kuo A."/>
            <person name="Tritt A."/>
            <person name="Lipzen A."/>
            <person name="He G."/>
            <person name="Yan M."/>
            <person name="Ng V."/>
            <person name="Cullen D."/>
            <person name="Martin F."/>
            <person name="Rosso M.-N."/>
            <person name="Henrissat B."/>
            <person name="Hibbett D."/>
            <person name="Martinez A.T."/>
            <person name="Grigoriev I.V."/>
        </authorList>
    </citation>
    <scope>NUCLEOTIDE SEQUENCE</scope>
    <source>
        <strain evidence="1">AH 40177</strain>
    </source>
</reference>
<dbReference type="EMBL" id="JADNRY010000146">
    <property type="protein sequence ID" value="KAF9063455.1"/>
    <property type="molecule type" value="Genomic_DNA"/>
</dbReference>
<name>A0A9P5PK40_9AGAR</name>
<protein>
    <submittedName>
        <fullName evidence="1">Uncharacterized protein</fullName>
    </submittedName>
</protein>
<proteinExistence type="predicted"/>
<gene>
    <name evidence="1" type="ORF">BDP27DRAFT_1335129</name>
</gene>
<evidence type="ECO:0000313" key="2">
    <source>
        <dbReference type="Proteomes" id="UP000772434"/>
    </source>
</evidence>
<accession>A0A9P5PK40</accession>
<organism evidence="1 2">
    <name type="scientific">Rhodocollybia butyracea</name>
    <dbReference type="NCBI Taxonomy" id="206335"/>
    <lineage>
        <taxon>Eukaryota</taxon>
        <taxon>Fungi</taxon>
        <taxon>Dikarya</taxon>
        <taxon>Basidiomycota</taxon>
        <taxon>Agaricomycotina</taxon>
        <taxon>Agaricomycetes</taxon>
        <taxon>Agaricomycetidae</taxon>
        <taxon>Agaricales</taxon>
        <taxon>Marasmiineae</taxon>
        <taxon>Omphalotaceae</taxon>
        <taxon>Rhodocollybia</taxon>
    </lineage>
</organism>
<dbReference type="Proteomes" id="UP000772434">
    <property type="component" value="Unassembled WGS sequence"/>
</dbReference>